<dbReference type="Pfam" id="PF09130">
    <property type="entry name" value="DUF1932"/>
    <property type="match status" value="1"/>
</dbReference>
<protein>
    <submittedName>
        <fullName evidence="2">DUF1932 domain-containing protein</fullName>
    </submittedName>
</protein>
<comment type="caution">
    <text evidence="2">The sequence shown here is derived from an EMBL/GenBank/DDBJ whole genome shotgun (WGS) entry which is preliminary data.</text>
</comment>
<dbReference type="SUPFAM" id="SSF48179">
    <property type="entry name" value="6-phosphogluconate dehydrogenase C-terminal domain-like"/>
    <property type="match status" value="1"/>
</dbReference>
<accession>A0ABW3C2R9</accession>
<dbReference type="InterPro" id="IPR015814">
    <property type="entry name" value="Pgluconate_DH_NAD-bd_C"/>
</dbReference>
<dbReference type="Gene3D" id="1.10.1040.10">
    <property type="entry name" value="N-(1-d-carboxylethyl)-l-norvaline Dehydrogenase, domain 2"/>
    <property type="match status" value="1"/>
</dbReference>
<sequence length="285" mass="29561">MAHKIALIGFGEAAQAFAAAAGWADDAATFDIKTEAAETRAAKLADYARHGVTGYGSADAALAETPAALSLVTADAALAAAQDYARHLPADALWFDMNSVSPETKRMAETAVTAADGRYVDVAVMAPVHPKRTSAPLLLSGPHAEAGAAVLQGLGFQDVRCVGTRVGDASAIKMIRSVMVKGIEALTAECVLAAHRAGVVDEVLSSLGGDWTQKADYNLERMLAHGLRRAAEMEESARTLEDLGVAPLMTRGTIARHRALGTLGIVPPEGLAAKLAALDNLKDPA</sequence>
<name>A0ABW3C2R9_SPHXN</name>
<dbReference type="EMBL" id="JBHTIK010000005">
    <property type="protein sequence ID" value="MFD0848726.1"/>
    <property type="molecule type" value="Genomic_DNA"/>
</dbReference>
<keyword evidence="3" id="KW-1185">Reference proteome</keyword>
<organism evidence="2 3">
    <name type="scientific">Sphingosinicella xenopeptidilytica</name>
    <dbReference type="NCBI Taxonomy" id="364098"/>
    <lineage>
        <taxon>Bacteria</taxon>
        <taxon>Pseudomonadati</taxon>
        <taxon>Pseudomonadota</taxon>
        <taxon>Alphaproteobacteria</taxon>
        <taxon>Sphingomonadales</taxon>
        <taxon>Sphingosinicellaceae</taxon>
        <taxon>Sphingosinicella</taxon>
    </lineage>
</organism>
<evidence type="ECO:0000313" key="3">
    <source>
        <dbReference type="Proteomes" id="UP001597124"/>
    </source>
</evidence>
<dbReference type="InterPro" id="IPR008927">
    <property type="entry name" value="6-PGluconate_DH-like_C_sf"/>
</dbReference>
<proteinExistence type="predicted"/>
<evidence type="ECO:0000313" key="2">
    <source>
        <dbReference type="EMBL" id="MFD0848726.1"/>
    </source>
</evidence>
<gene>
    <name evidence="2" type="ORF">ACFQ00_10370</name>
</gene>
<reference evidence="3" key="1">
    <citation type="journal article" date="2019" name="Int. J. Syst. Evol. Microbiol.">
        <title>The Global Catalogue of Microorganisms (GCM) 10K type strain sequencing project: providing services to taxonomists for standard genome sequencing and annotation.</title>
        <authorList>
            <consortium name="The Broad Institute Genomics Platform"/>
            <consortium name="The Broad Institute Genome Sequencing Center for Infectious Disease"/>
            <person name="Wu L."/>
            <person name="Ma J."/>
        </authorList>
    </citation>
    <scope>NUCLEOTIDE SEQUENCE [LARGE SCALE GENOMIC DNA]</scope>
    <source>
        <strain evidence="3">CCUG 52537</strain>
    </source>
</reference>
<dbReference type="Proteomes" id="UP001597124">
    <property type="component" value="Unassembled WGS sequence"/>
</dbReference>
<dbReference type="InterPro" id="IPR036291">
    <property type="entry name" value="NAD(P)-bd_dom_sf"/>
</dbReference>
<feature type="domain" description="Phosphogluconate dehydrogenase NAD-binding putative C-terminal" evidence="1">
    <location>
        <begin position="194"/>
        <end position="259"/>
    </location>
</feature>
<dbReference type="SUPFAM" id="SSF51735">
    <property type="entry name" value="NAD(P)-binding Rossmann-fold domains"/>
    <property type="match status" value="1"/>
</dbReference>
<evidence type="ECO:0000259" key="1">
    <source>
        <dbReference type="Pfam" id="PF09130"/>
    </source>
</evidence>
<dbReference type="Gene3D" id="3.40.50.720">
    <property type="entry name" value="NAD(P)-binding Rossmann-like Domain"/>
    <property type="match status" value="1"/>
</dbReference>
<dbReference type="RefSeq" id="WP_381489988.1">
    <property type="nucleotide sequence ID" value="NZ_JBHTIK010000005.1"/>
</dbReference>
<dbReference type="InterPro" id="IPR013328">
    <property type="entry name" value="6PGD_dom2"/>
</dbReference>